<comment type="subunit">
    <text evidence="5">V-ATPase is a heteromultimeric enzyme composed of a peripheral catalytic V1 complex (components A to H) attached to an integral membrane V0 proton pore complex.</text>
</comment>
<evidence type="ECO:0000256" key="5">
    <source>
        <dbReference type="RuleBase" id="RU364010"/>
    </source>
</evidence>
<evidence type="ECO:0000256" key="4">
    <source>
        <dbReference type="ARBA" id="ARBA00023065"/>
    </source>
</evidence>
<keyword evidence="7" id="KW-1185">Reference proteome</keyword>
<gene>
    <name evidence="6" type="ORF">GpartN1_g2664.t1</name>
</gene>
<comment type="caution">
    <text evidence="6">The sequence shown here is derived from an EMBL/GenBank/DDBJ whole genome shotgun (WGS) entry which is preliminary data.</text>
</comment>
<sequence length="383" mass="44216">MNAATLLLVSVPSQTGTDTFEQIHKKVTLEQQLCSCYRFALPKLRVGKLDTLVALSDSLQKDDITVEATLWRLQRQYKEWSGSDVFIPKVDGQNLLDYVIGFRWSEEKFSSTEPLANIVQSILGQVHSFEEELKKRTTDYAQRKQIASAEERKTSGSLMVRSLEGLVDPQKCTETEHLTSVFFVLPKHNEKDFLASYEKLASLVVPRSAQRWTQDNEWVLYSITIFRSCLEELKKNAREKRYTIREYSRKSVSTSAESDHWEESLESLRLRSLEWITTAFSETAIAWTHLKAIRLFVESVLRFGLPVNVETILLLPYAKTQRKLLKTLDRITSQWISGNPEYFHNEKSSSTSDDRYASLLGISIQEELHPFVLLEWNMMGKET</sequence>
<dbReference type="EMBL" id="BQMJ01000019">
    <property type="protein sequence ID" value="GJQ10873.1"/>
    <property type="molecule type" value="Genomic_DNA"/>
</dbReference>
<dbReference type="Pfam" id="PF03223">
    <property type="entry name" value="V-ATPase_C"/>
    <property type="match status" value="1"/>
</dbReference>
<dbReference type="Gene3D" id="3.30.70.1180">
    <property type="entry name" value="Vacuolar atp synthase subunit c, domain 1"/>
    <property type="match status" value="1"/>
</dbReference>
<dbReference type="InterPro" id="IPR036132">
    <property type="entry name" value="Vac_ATP_synth_c_sf"/>
</dbReference>
<dbReference type="PANTHER" id="PTHR10137:SF0">
    <property type="entry name" value="V-TYPE PROTON ATPASE SUBUNIT C"/>
    <property type="match status" value="1"/>
</dbReference>
<comment type="similarity">
    <text evidence="1 5">Belongs to the V-ATPase C subunit family.</text>
</comment>
<dbReference type="GO" id="GO:0000221">
    <property type="term" value="C:vacuolar proton-transporting V-type ATPase, V1 domain"/>
    <property type="evidence" value="ECO:0007669"/>
    <property type="project" value="TreeGrafter"/>
</dbReference>
<evidence type="ECO:0000313" key="7">
    <source>
        <dbReference type="Proteomes" id="UP001061958"/>
    </source>
</evidence>
<dbReference type="CDD" id="cd14785">
    <property type="entry name" value="V-ATPase_C"/>
    <property type="match status" value="1"/>
</dbReference>
<dbReference type="Gene3D" id="3.30.70.100">
    <property type="match status" value="1"/>
</dbReference>
<evidence type="ECO:0000256" key="3">
    <source>
        <dbReference type="ARBA" id="ARBA00022781"/>
    </source>
</evidence>
<keyword evidence="2 5" id="KW-0813">Transport</keyword>
<keyword evidence="4 5" id="KW-0406">Ion transport</keyword>
<proteinExistence type="inferred from homology"/>
<dbReference type="SUPFAM" id="SSF118203">
    <property type="entry name" value="Vacuolar ATP synthase subunit C"/>
    <property type="match status" value="1"/>
</dbReference>
<evidence type="ECO:0000256" key="1">
    <source>
        <dbReference type="ARBA" id="ARBA00006138"/>
    </source>
</evidence>
<dbReference type="InterPro" id="IPR004907">
    <property type="entry name" value="ATPase_V1-cplx_csu"/>
</dbReference>
<dbReference type="Gene3D" id="1.20.1460.10">
    <property type="entry name" value="subunit c (vma5p) of the yeast v-atpase, domain 2"/>
    <property type="match status" value="1"/>
</dbReference>
<dbReference type="AlphaFoldDB" id="A0A9C7PU60"/>
<dbReference type="Proteomes" id="UP001061958">
    <property type="component" value="Unassembled WGS sequence"/>
</dbReference>
<keyword evidence="3 5" id="KW-0375">Hydrogen ion transport</keyword>
<accession>A0A9C7PU60</accession>
<dbReference type="PANTHER" id="PTHR10137">
    <property type="entry name" value="V-TYPE PROTON ATPASE SUBUNIT C"/>
    <property type="match status" value="1"/>
</dbReference>
<reference evidence="6" key="2">
    <citation type="submission" date="2022-01" db="EMBL/GenBank/DDBJ databases">
        <authorList>
            <person name="Hirooka S."/>
            <person name="Miyagishima S.Y."/>
        </authorList>
    </citation>
    <scope>NUCLEOTIDE SEQUENCE</scope>
    <source>
        <strain evidence="6">NBRC 102759</strain>
    </source>
</reference>
<dbReference type="OrthoDB" id="6605928at2759"/>
<protein>
    <recommendedName>
        <fullName evidence="5">V-type proton ATPase subunit C</fullName>
    </recommendedName>
</protein>
<comment type="function">
    <text evidence="5">Subunit of the V1 complex of vacuolar(H+)-ATPase (V-ATPase), a multisubunit enzyme composed of a peripheral complex (V1) that hydrolyzes ATP and a membrane integral complex (V0) that translocates protons. V-ATPase is responsible for acidifying and maintaining the pH of intracellular compartments and in some cell types, is targeted to the plasma membrane, where it is responsible for acidifying the extracellular environment. Subunit C is necessary for the assembly of the catalytic sector of the enzyme and is likely to have a specific function in its catalytic activity.</text>
</comment>
<reference evidence="6" key="1">
    <citation type="journal article" date="2022" name="Proc. Natl. Acad. Sci. U.S.A.">
        <title>Life cycle and functional genomics of the unicellular red alga Galdieria for elucidating algal and plant evolution and industrial use.</title>
        <authorList>
            <person name="Hirooka S."/>
            <person name="Itabashi T."/>
            <person name="Ichinose T.M."/>
            <person name="Onuma R."/>
            <person name="Fujiwara T."/>
            <person name="Yamashita S."/>
            <person name="Jong L.W."/>
            <person name="Tomita R."/>
            <person name="Iwane A.H."/>
            <person name="Miyagishima S.Y."/>
        </authorList>
    </citation>
    <scope>NUCLEOTIDE SEQUENCE</scope>
    <source>
        <strain evidence="6">NBRC 102759</strain>
    </source>
</reference>
<evidence type="ECO:0000256" key="2">
    <source>
        <dbReference type="ARBA" id="ARBA00022448"/>
    </source>
</evidence>
<name>A0A9C7PU60_9RHOD</name>
<dbReference type="GO" id="GO:0046961">
    <property type="term" value="F:proton-transporting ATPase activity, rotational mechanism"/>
    <property type="evidence" value="ECO:0007669"/>
    <property type="project" value="InterPro"/>
</dbReference>
<evidence type="ECO:0000313" key="6">
    <source>
        <dbReference type="EMBL" id="GJQ10873.1"/>
    </source>
</evidence>
<organism evidence="6 7">
    <name type="scientific">Galdieria partita</name>
    <dbReference type="NCBI Taxonomy" id="83374"/>
    <lineage>
        <taxon>Eukaryota</taxon>
        <taxon>Rhodophyta</taxon>
        <taxon>Bangiophyceae</taxon>
        <taxon>Galdieriales</taxon>
        <taxon>Galdieriaceae</taxon>
        <taxon>Galdieria</taxon>
    </lineage>
</organism>